<sequence>MTEIQQEQIEVTWEKILVDGRIADVLRALDLQKPLPQQQLAIKALISQKDLLLSSKTGSGKTLSYLVPAIQHIIYQLTNSKSFQHNLKIIILEPTKELALQTHDLLKTLTRDLKYEIFHQVQLAGEEEEQKPKSKKQQDIDILITTPSQLLATNPKLDFLQMLIIDEADLMFAFNFKAQLEQLLKIIPSSVQKALCSATLSEDVDEFQKLMLKDPVKVCEQEQNVNKTSYSYFTYATELEKFSLLFTLYKLKIIQSRSLIFTTKLNESYKIKFFLEQFGLKPLHFAPSMPIEHRNAQIHKFNLSASDILIVCDESGVESGVIRGVDFENVSVVLNFSLPQTVEDLIHIAGRAGRGMNQPGLCINFVIDIDDDCQSGNLKSEFKIQNELLQNCVTKNIEFQYQEIEMDKVKENFGYRIRDVYNQMGEATIKTYRLEQLKNLVYENQQLRQHFQQHQKDKMLMQRKQQIKAKGLSQIPEYLKISAETIKTNCSLILEQNKVVQSHSYQKRGALLRKQAKK</sequence>
<dbReference type="InterPro" id="IPR050079">
    <property type="entry name" value="DEAD_box_RNA_helicase"/>
</dbReference>
<comment type="caution">
    <text evidence="11">The sequence shown here is derived from an EMBL/GenBank/DDBJ whole genome shotgun (WGS) entry which is preliminary data.</text>
</comment>
<evidence type="ECO:0000259" key="9">
    <source>
        <dbReference type="PROSITE" id="PS51192"/>
    </source>
</evidence>
<dbReference type="Pfam" id="PF00271">
    <property type="entry name" value="Helicase_C"/>
    <property type="match status" value="1"/>
</dbReference>
<evidence type="ECO:0000313" key="13">
    <source>
        <dbReference type="Proteomes" id="UP001642409"/>
    </source>
</evidence>
<keyword evidence="3" id="KW-0378">Hydrolase</keyword>
<keyword evidence="13" id="KW-1185">Reference proteome</keyword>
<dbReference type="GO" id="GO:0005829">
    <property type="term" value="C:cytosol"/>
    <property type="evidence" value="ECO:0007669"/>
    <property type="project" value="TreeGrafter"/>
</dbReference>
<dbReference type="CDD" id="cd00268">
    <property type="entry name" value="DEADc"/>
    <property type="match status" value="1"/>
</dbReference>
<dbReference type="GO" id="GO:0003723">
    <property type="term" value="F:RNA binding"/>
    <property type="evidence" value="ECO:0007669"/>
    <property type="project" value="UniProtKB-KW"/>
</dbReference>
<organism evidence="11">
    <name type="scientific">Hexamita inflata</name>
    <dbReference type="NCBI Taxonomy" id="28002"/>
    <lineage>
        <taxon>Eukaryota</taxon>
        <taxon>Metamonada</taxon>
        <taxon>Diplomonadida</taxon>
        <taxon>Hexamitidae</taxon>
        <taxon>Hexamitinae</taxon>
        <taxon>Hexamita</taxon>
    </lineage>
</organism>
<evidence type="ECO:0000256" key="4">
    <source>
        <dbReference type="ARBA" id="ARBA00022806"/>
    </source>
</evidence>
<dbReference type="InterPro" id="IPR027417">
    <property type="entry name" value="P-loop_NTPase"/>
</dbReference>
<accession>A0AA86NXN7</accession>
<dbReference type="SUPFAM" id="SSF52540">
    <property type="entry name" value="P-loop containing nucleoside triphosphate hydrolases"/>
    <property type="match status" value="1"/>
</dbReference>
<dbReference type="PANTHER" id="PTHR47959">
    <property type="entry name" value="ATP-DEPENDENT RNA HELICASE RHLE-RELATED"/>
    <property type="match status" value="1"/>
</dbReference>
<comment type="catalytic activity">
    <reaction evidence="8">
        <text>ATP + H2O = ADP + phosphate + H(+)</text>
        <dbReference type="Rhea" id="RHEA:13065"/>
        <dbReference type="ChEBI" id="CHEBI:15377"/>
        <dbReference type="ChEBI" id="CHEBI:15378"/>
        <dbReference type="ChEBI" id="CHEBI:30616"/>
        <dbReference type="ChEBI" id="CHEBI:43474"/>
        <dbReference type="ChEBI" id="CHEBI:456216"/>
        <dbReference type="EC" id="3.6.4.13"/>
    </reaction>
</comment>
<reference evidence="12 13" key="2">
    <citation type="submission" date="2024-07" db="EMBL/GenBank/DDBJ databases">
        <authorList>
            <person name="Akdeniz Z."/>
        </authorList>
    </citation>
    <scope>NUCLEOTIDE SEQUENCE [LARGE SCALE GENOMIC DNA]</scope>
</reference>
<dbReference type="GO" id="GO:0016787">
    <property type="term" value="F:hydrolase activity"/>
    <property type="evidence" value="ECO:0007669"/>
    <property type="project" value="UniProtKB-KW"/>
</dbReference>
<dbReference type="Proteomes" id="UP001642409">
    <property type="component" value="Unassembled WGS sequence"/>
</dbReference>
<dbReference type="Pfam" id="PF00270">
    <property type="entry name" value="DEAD"/>
    <property type="match status" value="1"/>
</dbReference>
<evidence type="ECO:0000259" key="10">
    <source>
        <dbReference type="PROSITE" id="PS51194"/>
    </source>
</evidence>
<dbReference type="InterPro" id="IPR011545">
    <property type="entry name" value="DEAD/DEAH_box_helicase_dom"/>
</dbReference>
<proteinExistence type="inferred from homology"/>
<evidence type="ECO:0000256" key="2">
    <source>
        <dbReference type="ARBA" id="ARBA00022741"/>
    </source>
</evidence>
<dbReference type="GO" id="GO:0003724">
    <property type="term" value="F:RNA helicase activity"/>
    <property type="evidence" value="ECO:0007669"/>
    <property type="project" value="UniProtKB-EC"/>
</dbReference>
<dbReference type="CDD" id="cd18787">
    <property type="entry name" value="SF2_C_DEAD"/>
    <property type="match status" value="1"/>
</dbReference>
<dbReference type="EMBL" id="CAXDID020000006">
    <property type="protein sequence ID" value="CAL5975360.1"/>
    <property type="molecule type" value="Genomic_DNA"/>
</dbReference>
<keyword evidence="6" id="KW-0694">RNA-binding</keyword>
<dbReference type="EMBL" id="CATOUU010000386">
    <property type="protein sequence ID" value="CAI9927839.1"/>
    <property type="molecule type" value="Genomic_DNA"/>
</dbReference>
<feature type="domain" description="Helicase ATP-binding" evidence="9">
    <location>
        <begin position="42"/>
        <end position="218"/>
    </location>
</feature>
<name>A0AA86NXN7_9EUKA</name>
<evidence type="ECO:0000313" key="11">
    <source>
        <dbReference type="EMBL" id="CAI9927839.1"/>
    </source>
</evidence>
<evidence type="ECO:0000256" key="5">
    <source>
        <dbReference type="ARBA" id="ARBA00022840"/>
    </source>
</evidence>
<gene>
    <name evidence="11" type="ORF">HINF_LOCUS15484</name>
    <name evidence="12" type="ORF">HINF_LOCUS3293</name>
</gene>
<evidence type="ECO:0000256" key="3">
    <source>
        <dbReference type="ARBA" id="ARBA00022801"/>
    </source>
</evidence>
<comment type="similarity">
    <text evidence="7">Belongs to the DEAD box helicase family. DDX56/DBP9 subfamily.</text>
</comment>
<dbReference type="SMART" id="SM00487">
    <property type="entry name" value="DEXDc"/>
    <property type="match status" value="1"/>
</dbReference>
<protein>
    <recommendedName>
        <fullName evidence="1">RNA helicase</fullName>
        <ecNumber evidence="1">3.6.4.13</ecNumber>
    </recommendedName>
</protein>
<dbReference type="PROSITE" id="PS51194">
    <property type="entry name" value="HELICASE_CTER"/>
    <property type="match status" value="1"/>
</dbReference>
<reference evidence="11" key="1">
    <citation type="submission" date="2023-06" db="EMBL/GenBank/DDBJ databases">
        <authorList>
            <person name="Kurt Z."/>
        </authorList>
    </citation>
    <scope>NUCLEOTIDE SEQUENCE</scope>
</reference>
<evidence type="ECO:0000256" key="7">
    <source>
        <dbReference type="ARBA" id="ARBA00038041"/>
    </source>
</evidence>
<dbReference type="SMART" id="SM00490">
    <property type="entry name" value="HELICc"/>
    <property type="match status" value="1"/>
</dbReference>
<evidence type="ECO:0000256" key="6">
    <source>
        <dbReference type="ARBA" id="ARBA00022884"/>
    </source>
</evidence>
<evidence type="ECO:0000256" key="8">
    <source>
        <dbReference type="ARBA" id="ARBA00047984"/>
    </source>
</evidence>
<keyword evidence="2" id="KW-0547">Nucleotide-binding</keyword>
<feature type="domain" description="Helicase C-terminal" evidence="10">
    <location>
        <begin position="247"/>
        <end position="405"/>
    </location>
</feature>
<dbReference type="AlphaFoldDB" id="A0AA86NXN7"/>
<dbReference type="Gene3D" id="3.40.50.300">
    <property type="entry name" value="P-loop containing nucleotide triphosphate hydrolases"/>
    <property type="match status" value="2"/>
</dbReference>
<dbReference type="InterPro" id="IPR044742">
    <property type="entry name" value="DEAD/DEAH_RhlB"/>
</dbReference>
<keyword evidence="4 11" id="KW-0347">Helicase</keyword>
<evidence type="ECO:0000256" key="1">
    <source>
        <dbReference type="ARBA" id="ARBA00012552"/>
    </source>
</evidence>
<dbReference type="PROSITE" id="PS51192">
    <property type="entry name" value="HELICASE_ATP_BIND_1"/>
    <property type="match status" value="1"/>
</dbReference>
<evidence type="ECO:0000313" key="12">
    <source>
        <dbReference type="EMBL" id="CAL5975360.1"/>
    </source>
</evidence>
<dbReference type="EC" id="3.6.4.13" evidence="1"/>
<dbReference type="InterPro" id="IPR014001">
    <property type="entry name" value="Helicase_ATP-bd"/>
</dbReference>
<dbReference type="InterPro" id="IPR001650">
    <property type="entry name" value="Helicase_C-like"/>
</dbReference>
<keyword evidence="5" id="KW-0067">ATP-binding</keyword>
<dbReference type="GO" id="GO:0005524">
    <property type="term" value="F:ATP binding"/>
    <property type="evidence" value="ECO:0007669"/>
    <property type="project" value="UniProtKB-KW"/>
</dbReference>
<dbReference type="PANTHER" id="PTHR47959:SF21">
    <property type="entry name" value="DEAD-BOX HELICASE 56"/>
    <property type="match status" value="1"/>
</dbReference>